<dbReference type="PANTHER" id="PTHR30026:SF20">
    <property type="entry name" value="OUTER MEMBRANE PROTEIN TOLC"/>
    <property type="match status" value="1"/>
</dbReference>
<dbReference type="InterPro" id="IPR051906">
    <property type="entry name" value="TolC-like"/>
</dbReference>
<organism evidence="10 11">
    <name type="scientific">Marinoscillum luteum</name>
    <dbReference type="NCBI Taxonomy" id="861051"/>
    <lineage>
        <taxon>Bacteria</taxon>
        <taxon>Pseudomonadati</taxon>
        <taxon>Bacteroidota</taxon>
        <taxon>Cytophagia</taxon>
        <taxon>Cytophagales</taxon>
        <taxon>Reichenbachiellaceae</taxon>
        <taxon>Marinoscillum</taxon>
    </lineage>
</organism>
<evidence type="ECO:0000256" key="5">
    <source>
        <dbReference type="ARBA" id="ARBA00022692"/>
    </source>
</evidence>
<feature type="signal peptide" evidence="9">
    <location>
        <begin position="1"/>
        <end position="19"/>
    </location>
</feature>
<dbReference type="InterPro" id="IPR003423">
    <property type="entry name" value="OMP_efflux"/>
</dbReference>
<evidence type="ECO:0000256" key="6">
    <source>
        <dbReference type="ARBA" id="ARBA00023136"/>
    </source>
</evidence>
<feature type="coiled-coil region" evidence="8">
    <location>
        <begin position="335"/>
        <end position="401"/>
    </location>
</feature>
<comment type="subcellular location">
    <subcellularLocation>
        <location evidence="1">Cell outer membrane</location>
    </subcellularLocation>
</comment>
<evidence type="ECO:0000256" key="7">
    <source>
        <dbReference type="ARBA" id="ARBA00023237"/>
    </source>
</evidence>
<comment type="similarity">
    <text evidence="2">Belongs to the outer membrane factor (OMF) (TC 1.B.17) family.</text>
</comment>
<keyword evidence="9" id="KW-0732">Signal</keyword>
<keyword evidence="8" id="KW-0175">Coiled coil</keyword>
<protein>
    <submittedName>
        <fullName evidence="10">TolC family protein</fullName>
    </submittedName>
</protein>
<gene>
    <name evidence="10" type="ORF">ACHKAR_02965</name>
</gene>
<dbReference type="Gene3D" id="1.20.1600.10">
    <property type="entry name" value="Outer membrane efflux proteins (OEP)"/>
    <property type="match status" value="1"/>
</dbReference>
<keyword evidence="7" id="KW-0998">Cell outer membrane</keyword>
<dbReference type="EMBL" id="JBIPKE010000011">
    <property type="protein sequence ID" value="MFH6982379.1"/>
    <property type="molecule type" value="Genomic_DNA"/>
</dbReference>
<evidence type="ECO:0000256" key="8">
    <source>
        <dbReference type="SAM" id="Coils"/>
    </source>
</evidence>
<dbReference type="Pfam" id="PF02321">
    <property type="entry name" value="OEP"/>
    <property type="match status" value="2"/>
</dbReference>
<evidence type="ECO:0000256" key="3">
    <source>
        <dbReference type="ARBA" id="ARBA00022448"/>
    </source>
</evidence>
<dbReference type="SUPFAM" id="SSF56954">
    <property type="entry name" value="Outer membrane efflux proteins (OEP)"/>
    <property type="match status" value="1"/>
</dbReference>
<reference evidence="10 11" key="1">
    <citation type="journal article" date="2013" name="Int. J. Syst. Evol. Microbiol.">
        <title>Marinoscillum luteum sp. nov., isolated from marine sediment.</title>
        <authorList>
            <person name="Cha I.T."/>
            <person name="Park S.J."/>
            <person name="Kim S.J."/>
            <person name="Kim J.G."/>
            <person name="Jung M.Y."/>
            <person name="Shin K.S."/>
            <person name="Kwon K.K."/>
            <person name="Yang S.H."/>
            <person name="Seo Y.S."/>
            <person name="Rhee S.K."/>
        </authorList>
    </citation>
    <scope>NUCLEOTIDE SEQUENCE [LARGE SCALE GENOMIC DNA]</scope>
    <source>
        <strain evidence="10 11">KCTC 23939</strain>
    </source>
</reference>
<keyword evidence="5" id="KW-0812">Transmembrane</keyword>
<keyword evidence="6" id="KW-0472">Membrane</keyword>
<keyword evidence="4" id="KW-1134">Transmembrane beta strand</keyword>
<dbReference type="PANTHER" id="PTHR30026">
    <property type="entry name" value="OUTER MEMBRANE PROTEIN TOLC"/>
    <property type="match status" value="1"/>
</dbReference>
<proteinExistence type="inferred from homology"/>
<evidence type="ECO:0000256" key="9">
    <source>
        <dbReference type="SAM" id="SignalP"/>
    </source>
</evidence>
<feature type="chain" id="PRO_5045773773" evidence="9">
    <location>
        <begin position="20"/>
        <end position="450"/>
    </location>
</feature>
<evidence type="ECO:0000256" key="1">
    <source>
        <dbReference type="ARBA" id="ARBA00004442"/>
    </source>
</evidence>
<keyword evidence="3" id="KW-0813">Transport</keyword>
<evidence type="ECO:0000256" key="4">
    <source>
        <dbReference type="ARBA" id="ARBA00022452"/>
    </source>
</evidence>
<name>A0ABW7N481_9BACT</name>
<evidence type="ECO:0000313" key="11">
    <source>
        <dbReference type="Proteomes" id="UP001610063"/>
    </source>
</evidence>
<evidence type="ECO:0000313" key="10">
    <source>
        <dbReference type="EMBL" id="MFH6982379.1"/>
    </source>
</evidence>
<comment type="caution">
    <text evidence="10">The sequence shown here is derived from an EMBL/GenBank/DDBJ whole genome shotgun (WGS) entry which is preliminary data.</text>
</comment>
<dbReference type="Proteomes" id="UP001610063">
    <property type="component" value="Unassembled WGS sequence"/>
</dbReference>
<keyword evidence="11" id="KW-1185">Reference proteome</keyword>
<dbReference type="RefSeq" id="WP_395416106.1">
    <property type="nucleotide sequence ID" value="NZ_JBIPKE010000011.1"/>
</dbReference>
<evidence type="ECO:0000256" key="2">
    <source>
        <dbReference type="ARBA" id="ARBA00007613"/>
    </source>
</evidence>
<sequence>MKKLNLTLLILFFTFTAFAQSDSLYVLDLQQCIDIAIENNLSVRRSNLQEQLAQVNLNQSRASQLPSLNVGGNYGYNWGRSIDPTTNSFITQQINFTGVSGSANMTLFNWFRITNTIKQNRMSLESSQYAVDKAENDISLNVVTFYLNVIFNRELFENAEYQLRSSQEQLERTKKLVAGGALPRTNELELISQVATNEVQLVTAQNNLDLALLSLKQAMLIPTSQDIELIIPDLTLEGEADLTISSDEVFEAAVASMPEIQSAELQVQSALMGVKVAESGYAPALSLSGGFRSNYSDAYKQLVNGSFETVAFNDQMNQNFSKSLTLNLSIPIFNNLQAKSSVENAKINLQQAEITVLEQKNLLRQTIETAYNDAFAASKTYAASSRQVEALEETFRSVENQYNLGAANFTDYQVASNNLFRAKSDLVRAKFDFIFKKKILDFYQGNSLSF</sequence>
<accession>A0ABW7N481</accession>